<dbReference type="PANTHER" id="PTHR32332">
    <property type="entry name" value="2-NITROPROPANE DIOXYGENASE"/>
    <property type="match status" value="1"/>
</dbReference>
<keyword evidence="5" id="KW-1185">Reference proteome</keyword>
<protein>
    <recommendedName>
        <fullName evidence="6">Nitronate monooxygenase domain-containing protein</fullName>
    </recommendedName>
</protein>
<dbReference type="PANTHER" id="PTHR32332:SF31">
    <property type="entry name" value="2-NITROPROPANE DIOXYGENASE FAMILY, PUTATIVE (AFU_ORTHOLOGUE AFUA_2G09850)-RELATED"/>
    <property type="match status" value="1"/>
</dbReference>
<evidence type="ECO:0000256" key="2">
    <source>
        <dbReference type="ARBA" id="ARBA00022643"/>
    </source>
</evidence>
<name>A0A8H5LMF9_9AGAR</name>
<comment type="caution">
    <text evidence="4">The sequence shown here is derived from an EMBL/GenBank/DDBJ whole genome shotgun (WGS) entry which is preliminary data.</text>
</comment>
<reference evidence="4 5" key="1">
    <citation type="journal article" date="2020" name="ISME J.">
        <title>Uncovering the hidden diversity of litter-decomposition mechanisms in mushroom-forming fungi.</title>
        <authorList>
            <person name="Floudas D."/>
            <person name="Bentzer J."/>
            <person name="Ahren D."/>
            <person name="Johansson T."/>
            <person name="Persson P."/>
            <person name="Tunlid A."/>
        </authorList>
    </citation>
    <scope>NUCLEOTIDE SEQUENCE [LARGE SCALE GENOMIC DNA]</scope>
    <source>
        <strain evidence="4 5">CBS 146.42</strain>
    </source>
</reference>
<dbReference type="InterPro" id="IPR004136">
    <property type="entry name" value="NMO"/>
</dbReference>
<evidence type="ECO:0000256" key="3">
    <source>
        <dbReference type="ARBA" id="ARBA00023002"/>
    </source>
</evidence>
<keyword evidence="3" id="KW-0560">Oxidoreductase</keyword>
<keyword evidence="1" id="KW-0285">Flavoprotein</keyword>
<proteinExistence type="predicted"/>
<dbReference type="OrthoDB" id="2349068at2759"/>
<gene>
    <name evidence="4" type="ORF">D9756_002556</name>
</gene>
<dbReference type="Proteomes" id="UP000559027">
    <property type="component" value="Unassembled WGS sequence"/>
</dbReference>
<keyword evidence="2" id="KW-0288">FMN</keyword>
<evidence type="ECO:0000256" key="1">
    <source>
        <dbReference type="ARBA" id="ARBA00022630"/>
    </source>
</evidence>
<dbReference type="CDD" id="cd04730">
    <property type="entry name" value="NPD_like"/>
    <property type="match status" value="1"/>
</dbReference>
<evidence type="ECO:0008006" key="6">
    <source>
        <dbReference type="Google" id="ProtNLM"/>
    </source>
</evidence>
<accession>A0A8H5LMF9</accession>
<sequence>MTLTSLLGMSLTNNKLINLLGITTPIIGAPMAGASGGSLAAQITLGGGFGFVGTGYITAEQIQEELEVARRTLGADSQSPLQIGVGFLCWRLERDETQGEKELKTALDNRVAAVWFSFGEKLPHWIQFVRDHDEANGKKTVIFVQIPSVEDALVAIRDWKVDVIVTQGIEAGGHGFGNAPPMKSLIASILSIAPEGGPAVIGAGGLVTGRHVAELLTLGATGAVLGTRFLLTPESLYSDGHKKALVAAESTTSVRSMAFDQARGTLGWPSGVDGRGLRNATVDDYEKGEDIQVLRSKFQEAGRNHDISRAIVWAGTGVGDMNDIKPAKELVQELHRECLAYLQSNAAQA</sequence>
<evidence type="ECO:0000313" key="5">
    <source>
        <dbReference type="Proteomes" id="UP000559027"/>
    </source>
</evidence>
<dbReference type="AlphaFoldDB" id="A0A8H5LMF9"/>
<dbReference type="GO" id="GO:0018580">
    <property type="term" value="F:nitronate monooxygenase activity"/>
    <property type="evidence" value="ECO:0007669"/>
    <property type="project" value="InterPro"/>
</dbReference>
<dbReference type="EMBL" id="JAACJO010000002">
    <property type="protein sequence ID" value="KAF5362543.1"/>
    <property type="molecule type" value="Genomic_DNA"/>
</dbReference>
<dbReference type="SUPFAM" id="SSF51412">
    <property type="entry name" value="Inosine monophosphate dehydrogenase (IMPDH)"/>
    <property type="match status" value="1"/>
</dbReference>
<dbReference type="InterPro" id="IPR013785">
    <property type="entry name" value="Aldolase_TIM"/>
</dbReference>
<organism evidence="4 5">
    <name type="scientific">Leucocoprinus leucothites</name>
    <dbReference type="NCBI Taxonomy" id="201217"/>
    <lineage>
        <taxon>Eukaryota</taxon>
        <taxon>Fungi</taxon>
        <taxon>Dikarya</taxon>
        <taxon>Basidiomycota</taxon>
        <taxon>Agaricomycotina</taxon>
        <taxon>Agaricomycetes</taxon>
        <taxon>Agaricomycetidae</taxon>
        <taxon>Agaricales</taxon>
        <taxon>Agaricineae</taxon>
        <taxon>Agaricaceae</taxon>
        <taxon>Leucocoprinus</taxon>
    </lineage>
</organism>
<dbReference type="Pfam" id="PF03060">
    <property type="entry name" value="NMO"/>
    <property type="match status" value="1"/>
</dbReference>
<dbReference type="Gene3D" id="3.20.20.70">
    <property type="entry name" value="Aldolase class I"/>
    <property type="match status" value="1"/>
</dbReference>
<evidence type="ECO:0000313" key="4">
    <source>
        <dbReference type="EMBL" id="KAF5362543.1"/>
    </source>
</evidence>